<evidence type="ECO:0000313" key="1">
    <source>
        <dbReference type="EMBL" id="TNN82870.1"/>
    </source>
</evidence>
<comment type="caution">
    <text evidence="1">The sequence shown here is derived from an EMBL/GenBank/DDBJ whole genome shotgun (WGS) entry which is preliminary data.</text>
</comment>
<protein>
    <submittedName>
        <fullName evidence="1">Uncharacterized protein</fullName>
    </submittedName>
</protein>
<gene>
    <name evidence="1" type="ORF">EYF80_006827</name>
</gene>
<evidence type="ECO:0000313" key="2">
    <source>
        <dbReference type="Proteomes" id="UP000314294"/>
    </source>
</evidence>
<organism evidence="1 2">
    <name type="scientific">Liparis tanakae</name>
    <name type="common">Tanaka's snailfish</name>
    <dbReference type="NCBI Taxonomy" id="230148"/>
    <lineage>
        <taxon>Eukaryota</taxon>
        <taxon>Metazoa</taxon>
        <taxon>Chordata</taxon>
        <taxon>Craniata</taxon>
        <taxon>Vertebrata</taxon>
        <taxon>Euteleostomi</taxon>
        <taxon>Actinopterygii</taxon>
        <taxon>Neopterygii</taxon>
        <taxon>Teleostei</taxon>
        <taxon>Neoteleostei</taxon>
        <taxon>Acanthomorphata</taxon>
        <taxon>Eupercaria</taxon>
        <taxon>Perciformes</taxon>
        <taxon>Cottioidei</taxon>
        <taxon>Cottales</taxon>
        <taxon>Liparidae</taxon>
        <taxon>Liparis</taxon>
    </lineage>
</organism>
<accession>A0A4Z2IY01</accession>
<sequence length="161" mass="18226">MCHREPRVHSFTNNRSRCNLFPIPSSALMAVQHKQPPLTCRYFDHARDDLKNNQNEKGHLLMSQNLHQAYVRIGSLSKRTHMLVLFRTLHSTLIPDPVLSSRPRRSCSDSEGDELVLDGFTRNGLKQTWSEPSPPAGIDRLLTSSVKPQQQQQQRAASSGS</sequence>
<dbReference type="OrthoDB" id="7634782at2759"/>
<dbReference type="Proteomes" id="UP000314294">
    <property type="component" value="Unassembled WGS sequence"/>
</dbReference>
<dbReference type="AlphaFoldDB" id="A0A4Z2IY01"/>
<keyword evidence="2" id="KW-1185">Reference proteome</keyword>
<reference evidence="1 2" key="1">
    <citation type="submission" date="2019-03" db="EMBL/GenBank/DDBJ databases">
        <title>First draft genome of Liparis tanakae, snailfish: a comprehensive survey of snailfish specific genes.</title>
        <authorList>
            <person name="Kim W."/>
            <person name="Song I."/>
            <person name="Jeong J.-H."/>
            <person name="Kim D."/>
            <person name="Kim S."/>
            <person name="Ryu S."/>
            <person name="Song J.Y."/>
            <person name="Lee S.K."/>
        </authorList>
    </citation>
    <scope>NUCLEOTIDE SEQUENCE [LARGE SCALE GENOMIC DNA]</scope>
    <source>
        <tissue evidence="1">Muscle</tissue>
    </source>
</reference>
<proteinExistence type="predicted"/>
<dbReference type="EMBL" id="SRLO01000036">
    <property type="protein sequence ID" value="TNN82870.1"/>
    <property type="molecule type" value="Genomic_DNA"/>
</dbReference>
<name>A0A4Z2IY01_9TELE</name>